<evidence type="ECO:0000313" key="5">
    <source>
        <dbReference type="Proteomes" id="UP000609346"/>
    </source>
</evidence>
<sequence>MEPIIRKIQARELEDLLQLYNDLHKHDVPLERGARLNEQWERMLANPGLEIWVVESEGKLAASCTLVIVDNLTRGGRPYALIENVVTRSDERRRGFGHAVLRQAIESARLQGCYKVMLMTGSKSEEVLRFYEGAGFVKGVKTGFIVNLD</sequence>
<dbReference type="SUPFAM" id="SSF55729">
    <property type="entry name" value="Acyl-CoA N-acyltransferases (Nat)"/>
    <property type="match status" value="1"/>
</dbReference>
<feature type="domain" description="N-acetyltransferase" evidence="3">
    <location>
        <begin position="3"/>
        <end position="149"/>
    </location>
</feature>
<dbReference type="InterPro" id="IPR016181">
    <property type="entry name" value="Acyl_CoA_acyltransferase"/>
</dbReference>
<dbReference type="Pfam" id="PF00583">
    <property type="entry name" value="Acetyltransf_1"/>
    <property type="match status" value="1"/>
</dbReference>
<name>A0ABR8MSB3_9BACL</name>
<keyword evidence="1" id="KW-0808">Transferase</keyword>
<protein>
    <submittedName>
        <fullName evidence="4">GNAT family N-acetyltransferase</fullName>
    </submittedName>
</protein>
<evidence type="ECO:0000313" key="4">
    <source>
        <dbReference type="EMBL" id="MBD3918535.1"/>
    </source>
</evidence>
<dbReference type="PANTHER" id="PTHR43877:SF2">
    <property type="entry name" value="AMINOALKYLPHOSPHONATE N-ACETYLTRANSFERASE-RELATED"/>
    <property type="match status" value="1"/>
</dbReference>
<gene>
    <name evidence="4" type="ORF">H8B09_07210</name>
</gene>
<dbReference type="InterPro" id="IPR050832">
    <property type="entry name" value="Bact_Acetyltransf"/>
</dbReference>
<comment type="caution">
    <text evidence="4">The sequence shown here is derived from an EMBL/GenBank/DDBJ whole genome shotgun (WGS) entry which is preliminary data.</text>
</comment>
<dbReference type="RefSeq" id="WP_191202859.1">
    <property type="nucleotide sequence ID" value="NZ_JACXZA010000002.1"/>
</dbReference>
<evidence type="ECO:0000256" key="2">
    <source>
        <dbReference type="ARBA" id="ARBA00023315"/>
    </source>
</evidence>
<dbReference type="InterPro" id="IPR000182">
    <property type="entry name" value="GNAT_dom"/>
</dbReference>
<dbReference type="CDD" id="cd04301">
    <property type="entry name" value="NAT_SF"/>
    <property type="match status" value="1"/>
</dbReference>
<evidence type="ECO:0000256" key="1">
    <source>
        <dbReference type="ARBA" id="ARBA00022679"/>
    </source>
</evidence>
<organism evidence="4 5">
    <name type="scientific">Paenibacillus terricola</name>
    <dbReference type="NCBI Taxonomy" id="2763503"/>
    <lineage>
        <taxon>Bacteria</taxon>
        <taxon>Bacillati</taxon>
        <taxon>Bacillota</taxon>
        <taxon>Bacilli</taxon>
        <taxon>Bacillales</taxon>
        <taxon>Paenibacillaceae</taxon>
        <taxon>Paenibacillus</taxon>
    </lineage>
</organism>
<keyword evidence="5" id="KW-1185">Reference proteome</keyword>
<reference evidence="4 5" key="1">
    <citation type="submission" date="2020-09" db="EMBL/GenBank/DDBJ databases">
        <title>Paenibacillus sp. strain PR3 16S rRNA gene Genome sequencing and assembly.</title>
        <authorList>
            <person name="Kim J."/>
        </authorList>
    </citation>
    <scope>NUCLEOTIDE SEQUENCE [LARGE SCALE GENOMIC DNA]</scope>
    <source>
        <strain evidence="4 5">PR3</strain>
    </source>
</reference>
<dbReference type="Proteomes" id="UP000609346">
    <property type="component" value="Unassembled WGS sequence"/>
</dbReference>
<evidence type="ECO:0000259" key="3">
    <source>
        <dbReference type="PROSITE" id="PS51186"/>
    </source>
</evidence>
<dbReference type="PANTHER" id="PTHR43877">
    <property type="entry name" value="AMINOALKYLPHOSPHONATE N-ACETYLTRANSFERASE-RELATED-RELATED"/>
    <property type="match status" value="1"/>
</dbReference>
<dbReference type="EMBL" id="JACXZA010000002">
    <property type="protein sequence ID" value="MBD3918535.1"/>
    <property type="molecule type" value="Genomic_DNA"/>
</dbReference>
<proteinExistence type="predicted"/>
<dbReference type="PROSITE" id="PS51186">
    <property type="entry name" value="GNAT"/>
    <property type="match status" value="1"/>
</dbReference>
<dbReference type="Gene3D" id="3.40.630.30">
    <property type="match status" value="1"/>
</dbReference>
<accession>A0ABR8MSB3</accession>
<keyword evidence="2" id="KW-0012">Acyltransferase</keyword>